<evidence type="ECO:0000313" key="9">
    <source>
        <dbReference type="EMBL" id="HIY20323.1"/>
    </source>
</evidence>
<dbReference type="Proteomes" id="UP000823868">
    <property type="component" value="Unassembled WGS sequence"/>
</dbReference>
<comment type="similarity">
    <text evidence="2">Belongs to the UPF0073 (Hly-III) family.</text>
</comment>
<evidence type="ECO:0000256" key="8">
    <source>
        <dbReference type="SAM" id="Phobius"/>
    </source>
</evidence>
<feature type="binding site" evidence="7">
    <location>
        <position position="225"/>
    </location>
    <ligand>
        <name>Zn(2+)</name>
        <dbReference type="ChEBI" id="CHEBI:29105"/>
    </ligand>
</feature>
<feature type="transmembrane region" description="Helical" evidence="8">
    <location>
        <begin position="73"/>
        <end position="93"/>
    </location>
</feature>
<proteinExistence type="inferred from homology"/>
<feature type="transmembrane region" description="Helical" evidence="8">
    <location>
        <begin position="113"/>
        <end position="130"/>
    </location>
</feature>
<feature type="transmembrane region" description="Helical" evidence="8">
    <location>
        <begin position="165"/>
        <end position="185"/>
    </location>
</feature>
<gene>
    <name evidence="9" type="ORF">H9841_00285</name>
</gene>
<dbReference type="GO" id="GO:0005886">
    <property type="term" value="C:plasma membrane"/>
    <property type="evidence" value="ECO:0007669"/>
    <property type="project" value="UniProtKB-SubCell"/>
</dbReference>
<feature type="binding site" evidence="7">
    <location>
        <position position="229"/>
    </location>
    <ligand>
        <name>Zn(2+)</name>
        <dbReference type="ChEBI" id="CHEBI:29105"/>
    </ligand>
</feature>
<keyword evidence="7" id="KW-0479">Metal-binding</keyword>
<comment type="caution">
    <text evidence="9">The sequence shown here is derived from an EMBL/GenBank/DDBJ whole genome shotgun (WGS) entry which is preliminary data.</text>
</comment>
<evidence type="ECO:0000256" key="7">
    <source>
        <dbReference type="PIRSR" id="PIRSR604254-1"/>
    </source>
</evidence>
<dbReference type="InterPro" id="IPR004254">
    <property type="entry name" value="AdipoR/HlyIII-related"/>
</dbReference>
<keyword evidence="6 8" id="KW-0472">Membrane</keyword>
<dbReference type="PANTHER" id="PTHR20855">
    <property type="entry name" value="ADIPOR/PROGESTIN RECEPTOR-RELATED"/>
    <property type="match status" value="1"/>
</dbReference>
<feature type="transmembrane region" description="Helical" evidence="8">
    <location>
        <begin position="192"/>
        <end position="212"/>
    </location>
</feature>
<dbReference type="GO" id="GO:0046872">
    <property type="term" value="F:metal ion binding"/>
    <property type="evidence" value="ECO:0007669"/>
    <property type="project" value="UniProtKB-KW"/>
</dbReference>
<reference evidence="9" key="2">
    <citation type="submission" date="2021-04" db="EMBL/GenBank/DDBJ databases">
        <authorList>
            <person name="Gilroy R."/>
        </authorList>
    </citation>
    <scope>NUCLEOTIDE SEQUENCE</scope>
    <source>
        <strain evidence="9">ChiBcec16_6824</strain>
    </source>
</reference>
<evidence type="ECO:0000256" key="6">
    <source>
        <dbReference type="ARBA" id="ARBA00023136"/>
    </source>
</evidence>
<evidence type="ECO:0000313" key="10">
    <source>
        <dbReference type="Proteomes" id="UP000823868"/>
    </source>
</evidence>
<accession>A0A9D1Y6U2</accession>
<evidence type="ECO:0000256" key="3">
    <source>
        <dbReference type="ARBA" id="ARBA00022475"/>
    </source>
</evidence>
<name>A0A9D1Y6U2_9FIRM</name>
<keyword evidence="5 8" id="KW-1133">Transmembrane helix</keyword>
<feature type="binding site" evidence="7">
    <location>
        <position position="94"/>
    </location>
    <ligand>
        <name>Zn(2+)</name>
        <dbReference type="ChEBI" id="CHEBI:29105"/>
    </ligand>
</feature>
<dbReference type="EMBL" id="DXDX01000005">
    <property type="protein sequence ID" value="HIY20323.1"/>
    <property type="molecule type" value="Genomic_DNA"/>
</dbReference>
<feature type="transmembrane region" description="Helical" evidence="8">
    <location>
        <begin position="137"/>
        <end position="159"/>
    </location>
</feature>
<organism evidence="9 10">
    <name type="scientific">Candidatus Flavonifractor merdigallinarum</name>
    <dbReference type="NCBI Taxonomy" id="2838589"/>
    <lineage>
        <taxon>Bacteria</taxon>
        <taxon>Bacillati</taxon>
        <taxon>Bacillota</taxon>
        <taxon>Clostridia</taxon>
        <taxon>Eubacteriales</taxon>
        <taxon>Oscillospiraceae</taxon>
        <taxon>Flavonifractor</taxon>
    </lineage>
</organism>
<sequence>MSQEHVLRGNPSALYYHKQETRRTRLGEKGRDPYDGLRPWSAITHGLGAGLGVVGTVALLLRCAQLGTSRWHVISFLIYGISMIALYTASTLYHCVNTSVKGRIALRKFDHCSIYFLIAGSYTPICLVALREDGAWGWGLFGVIWALALAGLVLTLLWINAPRWLTSGVYLFMGWLSLSALYPLTKVLPAEGFFWLVLGGVLYTVGGVLYAVKWPGRNNPRFGCHEIFHVFILLGSISHFVLMYQVVTQL</sequence>
<dbReference type="PANTHER" id="PTHR20855:SF3">
    <property type="entry name" value="LD03007P"/>
    <property type="match status" value="1"/>
</dbReference>
<reference evidence="9" key="1">
    <citation type="journal article" date="2021" name="PeerJ">
        <title>Extensive microbial diversity within the chicken gut microbiome revealed by metagenomics and culture.</title>
        <authorList>
            <person name="Gilroy R."/>
            <person name="Ravi A."/>
            <person name="Getino M."/>
            <person name="Pursley I."/>
            <person name="Horton D.L."/>
            <person name="Alikhan N.F."/>
            <person name="Baker D."/>
            <person name="Gharbi K."/>
            <person name="Hall N."/>
            <person name="Watson M."/>
            <person name="Adriaenssens E.M."/>
            <person name="Foster-Nyarko E."/>
            <person name="Jarju S."/>
            <person name="Secka A."/>
            <person name="Antonio M."/>
            <person name="Oren A."/>
            <person name="Chaudhuri R.R."/>
            <person name="La Ragione R."/>
            <person name="Hildebrand F."/>
            <person name="Pallen M.J."/>
        </authorList>
    </citation>
    <scope>NUCLEOTIDE SEQUENCE</scope>
    <source>
        <strain evidence="9">ChiBcec16_6824</strain>
    </source>
</reference>
<keyword evidence="3" id="KW-1003">Cell membrane</keyword>
<keyword evidence="4 8" id="KW-0812">Transmembrane</keyword>
<dbReference type="Pfam" id="PF03006">
    <property type="entry name" value="HlyIII"/>
    <property type="match status" value="1"/>
</dbReference>
<evidence type="ECO:0000256" key="5">
    <source>
        <dbReference type="ARBA" id="ARBA00022989"/>
    </source>
</evidence>
<evidence type="ECO:0000256" key="1">
    <source>
        <dbReference type="ARBA" id="ARBA00004651"/>
    </source>
</evidence>
<evidence type="ECO:0000256" key="4">
    <source>
        <dbReference type="ARBA" id="ARBA00022692"/>
    </source>
</evidence>
<dbReference type="InterPro" id="IPR005744">
    <property type="entry name" value="Hy-lIII"/>
</dbReference>
<feature type="transmembrane region" description="Helical" evidence="8">
    <location>
        <begin position="42"/>
        <end position="61"/>
    </location>
</feature>
<keyword evidence="7" id="KW-0862">Zinc</keyword>
<dbReference type="GO" id="GO:0140911">
    <property type="term" value="F:pore-forming activity"/>
    <property type="evidence" value="ECO:0007669"/>
    <property type="project" value="InterPro"/>
</dbReference>
<feature type="transmembrane region" description="Helical" evidence="8">
    <location>
        <begin position="227"/>
        <end position="247"/>
    </location>
</feature>
<comment type="subcellular location">
    <subcellularLocation>
        <location evidence="1">Cell membrane</location>
        <topology evidence="1">Multi-pass membrane protein</topology>
    </subcellularLocation>
</comment>
<protein>
    <submittedName>
        <fullName evidence="9">Hemolysin III family protein</fullName>
    </submittedName>
</protein>
<evidence type="ECO:0000256" key="2">
    <source>
        <dbReference type="ARBA" id="ARBA00008488"/>
    </source>
</evidence>
<dbReference type="NCBIfam" id="TIGR01065">
    <property type="entry name" value="hlyIII"/>
    <property type="match status" value="1"/>
</dbReference>
<dbReference type="AlphaFoldDB" id="A0A9D1Y6U2"/>